<evidence type="ECO:0000313" key="6">
    <source>
        <dbReference type="Proteomes" id="UP001164776"/>
    </source>
</evidence>
<dbReference type="Pfam" id="PF03321">
    <property type="entry name" value="GH3"/>
    <property type="match status" value="1"/>
</dbReference>
<dbReference type="Proteomes" id="UP001164776">
    <property type="component" value="Unassembled WGS sequence"/>
</dbReference>
<dbReference type="EMBL" id="MU629528">
    <property type="protein sequence ID" value="KAJ1256338.1"/>
    <property type="molecule type" value="Genomic_DNA"/>
</dbReference>
<reference evidence="5 6" key="1">
    <citation type="submission" date="2022-10" db="EMBL/GenBank/DDBJ databases">
        <title>WGS assembly of Paspalum vaginatum 540-79.</title>
        <authorList>
            <person name="Sun G."/>
            <person name="Wase N."/>
            <person name="Shu S."/>
            <person name="Jenkins J."/>
            <person name="Zhou B."/>
            <person name="Torres-Rodriguez J."/>
            <person name="Chen C."/>
            <person name="Sandor L."/>
            <person name="Plott C."/>
            <person name="Yoshinga Y."/>
            <person name="Daum C."/>
            <person name="Qi P."/>
            <person name="Barry K."/>
            <person name="Lipzen A."/>
            <person name="Berry L."/>
            <person name="Pedersen C."/>
            <person name="Gottilla T."/>
            <person name="Foltz A."/>
            <person name="Yu H."/>
            <person name="O'Malley R."/>
            <person name="Zhang C."/>
            <person name="Devos K."/>
            <person name="Sigmon B."/>
            <person name="Yu B."/>
            <person name="Obata T."/>
            <person name="Schmutz J."/>
            <person name="Schnable J."/>
        </authorList>
    </citation>
    <scope>NUCLEOTIDE SEQUENCE [LARGE SCALE GENOMIC DNA]</scope>
    <source>
        <strain evidence="6">cv. 540-79</strain>
    </source>
</reference>
<dbReference type="OrthoDB" id="10004661at2759"/>
<comment type="caution">
    <text evidence="5">The sequence shown here is derived from an EMBL/GenBank/DDBJ whole genome shotgun (WGS) entry which is preliminary data.</text>
</comment>
<dbReference type="PANTHER" id="PTHR31901:SF60">
    <property type="match status" value="1"/>
</dbReference>
<evidence type="ECO:0000256" key="1">
    <source>
        <dbReference type="ARBA" id="ARBA00008068"/>
    </source>
</evidence>
<dbReference type="PANTHER" id="PTHR31901">
    <property type="entry name" value="GH3 DOMAIN-CONTAINING PROTEIN"/>
    <property type="match status" value="1"/>
</dbReference>
<keyword evidence="2" id="KW-0436">Ligase</keyword>
<dbReference type="Pfam" id="PF23571">
    <property type="entry name" value="GH3_M"/>
    <property type="match status" value="1"/>
</dbReference>
<dbReference type="Pfam" id="PF23572">
    <property type="entry name" value="GH3_C"/>
    <property type="match status" value="1"/>
</dbReference>
<dbReference type="GO" id="GO:0016881">
    <property type="term" value="F:acid-amino acid ligase activity"/>
    <property type="evidence" value="ECO:0007669"/>
    <property type="project" value="TreeGrafter"/>
</dbReference>
<feature type="domain" description="GH3 C-terminal" evidence="4">
    <location>
        <begin position="444"/>
        <end position="489"/>
    </location>
</feature>
<evidence type="ECO:0000259" key="3">
    <source>
        <dbReference type="Pfam" id="PF23571"/>
    </source>
</evidence>
<organism evidence="5 6">
    <name type="scientific">Paspalum vaginatum</name>
    <name type="common">seashore paspalum</name>
    <dbReference type="NCBI Taxonomy" id="158149"/>
    <lineage>
        <taxon>Eukaryota</taxon>
        <taxon>Viridiplantae</taxon>
        <taxon>Streptophyta</taxon>
        <taxon>Embryophyta</taxon>
        <taxon>Tracheophyta</taxon>
        <taxon>Spermatophyta</taxon>
        <taxon>Magnoliopsida</taxon>
        <taxon>Liliopsida</taxon>
        <taxon>Poales</taxon>
        <taxon>Poaceae</taxon>
        <taxon>PACMAD clade</taxon>
        <taxon>Panicoideae</taxon>
        <taxon>Andropogonodae</taxon>
        <taxon>Paspaleae</taxon>
        <taxon>Paspalinae</taxon>
        <taxon>Paspalum</taxon>
    </lineage>
</organism>
<gene>
    <name evidence="5" type="ORF">BS78_K048300</name>
</gene>
<dbReference type="AlphaFoldDB" id="A0A9W7XCZ3"/>
<name>A0A9W7XCZ3_9POAL</name>
<dbReference type="InterPro" id="IPR055377">
    <property type="entry name" value="GH3_M"/>
</dbReference>
<feature type="domain" description="GH3 middle" evidence="3">
    <location>
        <begin position="355"/>
        <end position="428"/>
    </location>
</feature>
<dbReference type="GO" id="GO:0005737">
    <property type="term" value="C:cytoplasm"/>
    <property type="evidence" value="ECO:0007669"/>
    <property type="project" value="TreeGrafter"/>
</dbReference>
<proteinExistence type="inferred from homology"/>
<sequence length="493" mass="52769">MEKKQLLQCIDDMTAGVDAVQRRVLEEILARNGESEYLASCGLSSASGGAAAFRAKVPMATYEDLKPYILRVAGGDRCPVLTGSGNPVSEFLLSSGTSGGEPKLIPAVEDELDRRLLLHSLVAPLMNQCVPGLDEGSGLYFHFVRPEATTPGGLPARTVLTSLLKSDRFRNRPYDPYRGHTSPAAAVLCEDATQSMYAQLACGLRHRAAVTRVGAAFAYGLLRAVAFLQRHWASLADDIEAGAPAAPGVLTDPSVRAAVAAALRPGDPDLARLIRAECSSSSEGGERWGAGIIRRLWPNARCLEAIATGAMAQYVPALGFYSAGLPIASTVYAASECHLGLNLDPLCGDPSEACYTLMPTMAYFEFLPLGLHDATELVELARVEPGREYELVVTTYGGLSRYRVGDVLRAEAGLHHNSAAPRFRFVRRAGVLLSVDVDKTDEAELHRAVARASAALPRGAAVLDYTSLVCADGVPGHYVVYWELAVEPELERC</sequence>
<keyword evidence="6" id="KW-1185">Reference proteome</keyword>
<dbReference type="InterPro" id="IPR055378">
    <property type="entry name" value="GH3_C"/>
</dbReference>
<evidence type="ECO:0000259" key="4">
    <source>
        <dbReference type="Pfam" id="PF23572"/>
    </source>
</evidence>
<accession>A0A9W7XCZ3</accession>
<dbReference type="InterPro" id="IPR004993">
    <property type="entry name" value="GH3"/>
</dbReference>
<protein>
    <submittedName>
        <fullName evidence="5">Uncharacterized protein</fullName>
    </submittedName>
</protein>
<comment type="similarity">
    <text evidence="1">Belongs to the IAA-amido conjugating enzyme family.</text>
</comment>
<evidence type="ECO:0000256" key="2">
    <source>
        <dbReference type="ARBA" id="ARBA00022598"/>
    </source>
</evidence>
<evidence type="ECO:0000313" key="5">
    <source>
        <dbReference type="EMBL" id="KAJ1256338.1"/>
    </source>
</evidence>